<proteinExistence type="inferred from homology"/>
<comment type="subunit">
    <text evidence="6">Heterotrimer.</text>
</comment>
<feature type="region of interest" description="Disordered" evidence="7">
    <location>
        <begin position="34"/>
        <end position="120"/>
    </location>
</feature>
<reference evidence="8 9" key="1">
    <citation type="submission" date="2016-07" db="EMBL/GenBank/DDBJ databases">
        <title>Draft genome of the white-rot fungus Obba rivulosa 3A-2.</title>
        <authorList>
            <consortium name="DOE Joint Genome Institute"/>
            <person name="Miettinen O."/>
            <person name="Riley R."/>
            <person name="Acob R."/>
            <person name="Barry K."/>
            <person name="Cullen D."/>
            <person name="De Vries R."/>
            <person name="Hainaut M."/>
            <person name="Hatakka A."/>
            <person name="Henrissat B."/>
            <person name="Hilden K."/>
            <person name="Kuo R."/>
            <person name="Labutti K."/>
            <person name="Lipzen A."/>
            <person name="Makela M.R."/>
            <person name="Sandor L."/>
            <person name="Spatafora J.W."/>
            <person name="Grigoriev I.V."/>
            <person name="Hibbett D.S."/>
        </authorList>
    </citation>
    <scope>NUCLEOTIDE SEQUENCE [LARGE SCALE GENOMIC DNA]</scope>
    <source>
        <strain evidence="8 9">3A-2</strain>
    </source>
</reference>
<evidence type="ECO:0000256" key="1">
    <source>
        <dbReference type="ARBA" id="ARBA00004123"/>
    </source>
</evidence>
<evidence type="ECO:0000313" key="9">
    <source>
        <dbReference type="Proteomes" id="UP000250043"/>
    </source>
</evidence>
<evidence type="ECO:0000256" key="5">
    <source>
        <dbReference type="ARBA" id="ARBA00023242"/>
    </source>
</evidence>
<dbReference type="Gene3D" id="6.10.250.2430">
    <property type="match status" value="1"/>
</dbReference>
<feature type="compositionally biased region" description="Pro residues" evidence="7">
    <location>
        <begin position="77"/>
        <end position="89"/>
    </location>
</feature>
<evidence type="ECO:0000256" key="3">
    <source>
        <dbReference type="ARBA" id="ARBA00023125"/>
    </source>
</evidence>
<comment type="similarity">
    <text evidence="6">Belongs to the NFYA/HAP2 subunit family.</text>
</comment>
<evidence type="ECO:0000256" key="6">
    <source>
        <dbReference type="RuleBase" id="RU367155"/>
    </source>
</evidence>
<dbReference type="PRINTS" id="PR00616">
    <property type="entry name" value="CCAATSUBUNTB"/>
</dbReference>
<comment type="subcellular location">
    <subcellularLocation>
        <location evidence="1 6">Nucleus</location>
    </subcellularLocation>
</comment>
<evidence type="ECO:0000256" key="7">
    <source>
        <dbReference type="SAM" id="MobiDB-lite"/>
    </source>
</evidence>
<dbReference type="Pfam" id="PF02045">
    <property type="entry name" value="CBFB_NFYA"/>
    <property type="match status" value="1"/>
</dbReference>
<dbReference type="Proteomes" id="UP000250043">
    <property type="component" value="Unassembled WGS sequence"/>
</dbReference>
<evidence type="ECO:0000313" key="8">
    <source>
        <dbReference type="EMBL" id="OCH93130.1"/>
    </source>
</evidence>
<feature type="compositionally biased region" description="Basic and acidic residues" evidence="7">
    <location>
        <begin position="104"/>
        <end position="115"/>
    </location>
</feature>
<dbReference type="SMART" id="SM00521">
    <property type="entry name" value="CBF"/>
    <property type="match status" value="1"/>
</dbReference>
<dbReference type="GO" id="GO:0003700">
    <property type="term" value="F:DNA-binding transcription factor activity"/>
    <property type="evidence" value="ECO:0007669"/>
    <property type="project" value="UniProtKB-UniRule"/>
</dbReference>
<dbReference type="GO" id="GO:0003677">
    <property type="term" value="F:DNA binding"/>
    <property type="evidence" value="ECO:0007669"/>
    <property type="project" value="UniProtKB-KW"/>
</dbReference>
<dbReference type="PROSITE" id="PS51152">
    <property type="entry name" value="NFYA_HAP2_2"/>
    <property type="match status" value="1"/>
</dbReference>
<feature type="non-terminal residue" evidence="8">
    <location>
        <position position="195"/>
    </location>
</feature>
<keyword evidence="5 6" id="KW-0539">Nucleus</keyword>
<dbReference type="PANTHER" id="PTHR12632">
    <property type="entry name" value="TRANSCRIPTION FACTOR NF-Y ALPHA-RELATED"/>
    <property type="match status" value="1"/>
</dbReference>
<keyword evidence="4 6" id="KW-0804">Transcription</keyword>
<protein>
    <recommendedName>
        <fullName evidence="6">Transcriptional activator HAP2</fullName>
    </recommendedName>
</protein>
<accession>A0A8E2DM11</accession>
<evidence type="ECO:0000256" key="2">
    <source>
        <dbReference type="ARBA" id="ARBA00023015"/>
    </source>
</evidence>
<dbReference type="InterPro" id="IPR001289">
    <property type="entry name" value="NFYA"/>
</dbReference>
<evidence type="ECO:0000256" key="4">
    <source>
        <dbReference type="ARBA" id="ARBA00023163"/>
    </source>
</evidence>
<keyword evidence="3 6" id="KW-0238">DNA-binding</keyword>
<feature type="compositionally biased region" description="Low complexity" evidence="7">
    <location>
        <begin position="64"/>
        <end position="76"/>
    </location>
</feature>
<comment type="function">
    <text evidence="6">Component of the sequence-specific heterotrimeric transcription factor (NF-Y) which specifically recognizes a 5'-CCAAT-3' box motif found in the promoters of its target genes.</text>
</comment>
<dbReference type="EMBL" id="KV722359">
    <property type="protein sequence ID" value="OCH93130.1"/>
    <property type="molecule type" value="Genomic_DNA"/>
</dbReference>
<gene>
    <name evidence="8" type="ORF">OBBRIDRAFT_725502</name>
</gene>
<keyword evidence="2 6" id="KW-0805">Transcription regulation</keyword>
<organism evidence="8 9">
    <name type="scientific">Obba rivulosa</name>
    <dbReference type="NCBI Taxonomy" id="1052685"/>
    <lineage>
        <taxon>Eukaryota</taxon>
        <taxon>Fungi</taxon>
        <taxon>Dikarya</taxon>
        <taxon>Basidiomycota</taxon>
        <taxon>Agaricomycotina</taxon>
        <taxon>Agaricomycetes</taxon>
        <taxon>Polyporales</taxon>
        <taxon>Gelatoporiaceae</taxon>
        <taxon>Obba</taxon>
    </lineage>
</organism>
<sequence>MDNVDHLFNPSSYHPYRQLAVLCVRSSLLTLFTEHTPQPHPHPQSHAHQHPHVGLYTFYPPGPLQQQRQHLSRQPSPQQPSPAPTPIPHSPHSLFLHQSQQDHLAQHHHEPDRPIDQIQDDAPMDEEPLYVNAKQYYRILKRRVARQRIAELHRLSTQRKPYLHESRHKHAMRRPRGPGGRFLTAEEIAAQKATQ</sequence>
<dbReference type="OrthoDB" id="1097733at2759"/>
<keyword evidence="9" id="KW-1185">Reference proteome</keyword>
<dbReference type="AlphaFoldDB" id="A0A8E2DM11"/>
<dbReference type="GO" id="GO:0005634">
    <property type="term" value="C:nucleus"/>
    <property type="evidence" value="ECO:0007669"/>
    <property type="project" value="UniProtKB-SubCell"/>
</dbReference>
<name>A0A8E2DM11_9APHY</name>